<feature type="domain" description="PHD-type" evidence="20">
    <location>
        <begin position="1078"/>
        <end position="1128"/>
    </location>
</feature>
<dbReference type="SMART" id="SM00508">
    <property type="entry name" value="PostSET"/>
    <property type="match status" value="1"/>
</dbReference>
<feature type="compositionally biased region" description="Pro residues" evidence="19">
    <location>
        <begin position="2960"/>
        <end position="2969"/>
    </location>
</feature>
<dbReference type="SMART" id="SM00249">
    <property type="entry name" value="PHD"/>
    <property type="match status" value="8"/>
</dbReference>
<evidence type="ECO:0000256" key="8">
    <source>
        <dbReference type="ARBA" id="ARBA00022737"/>
    </source>
</evidence>
<keyword evidence="8" id="KW-0677">Repeat</keyword>
<dbReference type="InterPro" id="IPR037877">
    <property type="entry name" value="PHD3_KMT2C"/>
</dbReference>
<dbReference type="PROSITE" id="PS50868">
    <property type="entry name" value="POST_SET"/>
    <property type="match status" value="1"/>
</dbReference>
<feature type="compositionally biased region" description="Low complexity" evidence="19">
    <location>
        <begin position="1398"/>
        <end position="1416"/>
    </location>
</feature>
<keyword evidence="9 17" id="KW-0863">Zinc-finger</keyword>
<dbReference type="PANTHER" id="PTHR45888:SF1">
    <property type="entry name" value="HISTONE-LYSINE N-METHYLTRANSFERASE 2C"/>
    <property type="match status" value="1"/>
</dbReference>
<dbReference type="GO" id="GO:0032259">
    <property type="term" value="P:methylation"/>
    <property type="evidence" value="ECO:0007669"/>
    <property type="project" value="UniProtKB-KW"/>
</dbReference>
<feature type="region of interest" description="Disordered" evidence="19">
    <location>
        <begin position="2183"/>
        <end position="2242"/>
    </location>
</feature>
<evidence type="ECO:0000256" key="3">
    <source>
        <dbReference type="ARBA" id="ARBA00022553"/>
    </source>
</evidence>
<dbReference type="GO" id="GO:0003713">
    <property type="term" value="F:transcription coactivator activity"/>
    <property type="evidence" value="ECO:0007669"/>
    <property type="project" value="TreeGrafter"/>
</dbReference>
<evidence type="ECO:0000259" key="21">
    <source>
        <dbReference type="PROSITE" id="PS50089"/>
    </source>
</evidence>
<feature type="compositionally biased region" description="Polar residues" evidence="19">
    <location>
        <begin position="2922"/>
        <end position="2945"/>
    </location>
</feature>
<dbReference type="PROSITE" id="PS50280">
    <property type="entry name" value="SET"/>
    <property type="match status" value="1"/>
</dbReference>
<keyword evidence="5" id="KW-0808">Transferase</keyword>
<feature type="compositionally biased region" description="Low complexity" evidence="19">
    <location>
        <begin position="1632"/>
        <end position="1645"/>
    </location>
</feature>
<feature type="compositionally biased region" description="Basic and acidic residues" evidence="19">
    <location>
        <begin position="4328"/>
        <end position="4337"/>
    </location>
</feature>
<evidence type="ECO:0000256" key="11">
    <source>
        <dbReference type="ARBA" id="ARBA00022853"/>
    </source>
</evidence>
<feature type="region of interest" description="Disordered" evidence="19">
    <location>
        <begin position="1392"/>
        <end position="1416"/>
    </location>
</feature>
<dbReference type="Pfam" id="PF05964">
    <property type="entry name" value="FYRN"/>
    <property type="match status" value="1"/>
</dbReference>
<evidence type="ECO:0000256" key="14">
    <source>
        <dbReference type="ARBA" id="ARBA00023242"/>
    </source>
</evidence>
<dbReference type="InterPro" id="IPR019787">
    <property type="entry name" value="Znf_PHD-finger"/>
</dbReference>
<feature type="region of interest" description="Disordered" evidence="19">
    <location>
        <begin position="5391"/>
        <end position="5415"/>
    </location>
</feature>
<evidence type="ECO:0000256" key="6">
    <source>
        <dbReference type="ARBA" id="ARBA00022691"/>
    </source>
</evidence>
<evidence type="ECO:0000256" key="16">
    <source>
        <dbReference type="ARBA" id="ARBA00049353"/>
    </source>
</evidence>
<dbReference type="GO" id="GO:0008270">
    <property type="term" value="F:zinc ion binding"/>
    <property type="evidence" value="ECO:0007669"/>
    <property type="project" value="UniProtKB-KW"/>
</dbReference>
<evidence type="ECO:0000256" key="5">
    <source>
        <dbReference type="ARBA" id="ARBA00022679"/>
    </source>
</evidence>
<feature type="region of interest" description="Disordered" evidence="19">
    <location>
        <begin position="2325"/>
        <end position="2372"/>
    </location>
</feature>
<feature type="compositionally biased region" description="Polar residues" evidence="19">
    <location>
        <begin position="2862"/>
        <end position="2878"/>
    </location>
</feature>
<dbReference type="SMART" id="SM00184">
    <property type="entry name" value="RING"/>
    <property type="match status" value="5"/>
</dbReference>
<feature type="region of interest" description="Disordered" evidence="19">
    <location>
        <begin position="1"/>
        <end position="30"/>
    </location>
</feature>
<dbReference type="InterPro" id="IPR003889">
    <property type="entry name" value="FYrich_C"/>
</dbReference>
<dbReference type="InterPro" id="IPR034732">
    <property type="entry name" value="EPHD"/>
</dbReference>
<feature type="region of interest" description="Disordered" evidence="19">
    <location>
        <begin position="866"/>
        <end position="911"/>
    </location>
</feature>
<feature type="domain" description="RING-type" evidence="21">
    <location>
        <begin position="1034"/>
        <end position="1079"/>
    </location>
</feature>
<evidence type="ECO:0000256" key="9">
    <source>
        <dbReference type="ARBA" id="ARBA00022771"/>
    </source>
</evidence>
<dbReference type="Pfam" id="PF00628">
    <property type="entry name" value="PHD"/>
    <property type="match status" value="4"/>
</dbReference>
<feature type="compositionally biased region" description="Polar residues" evidence="19">
    <location>
        <begin position="4252"/>
        <end position="4263"/>
    </location>
</feature>
<dbReference type="FunFam" id="3.30.40.10:FF:001142">
    <property type="entry name" value="Histone-lysine N-methyltransferase"/>
    <property type="match status" value="1"/>
</dbReference>
<feature type="region of interest" description="Disordered" evidence="19">
    <location>
        <begin position="2052"/>
        <end position="2154"/>
    </location>
</feature>
<feature type="region of interest" description="Disordered" evidence="19">
    <location>
        <begin position="2407"/>
        <end position="2428"/>
    </location>
</feature>
<accession>A0AAD6B4R8</accession>
<keyword evidence="6" id="KW-0949">S-adenosyl-L-methionine</keyword>
<dbReference type="InterPro" id="IPR001841">
    <property type="entry name" value="Znf_RING"/>
</dbReference>
<feature type="region of interest" description="Disordered" evidence="19">
    <location>
        <begin position="4415"/>
        <end position="4476"/>
    </location>
</feature>
<feature type="region of interest" description="Disordered" evidence="19">
    <location>
        <begin position="2695"/>
        <end position="3079"/>
    </location>
</feature>
<feature type="compositionally biased region" description="Polar residues" evidence="19">
    <location>
        <begin position="4379"/>
        <end position="4390"/>
    </location>
</feature>
<proteinExistence type="predicted"/>
<feature type="compositionally biased region" description="Polar residues" evidence="19">
    <location>
        <begin position="2884"/>
        <end position="2902"/>
    </location>
</feature>
<dbReference type="PROSITE" id="PS51542">
    <property type="entry name" value="FYRN"/>
    <property type="match status" value="1"/>
</dbReference>
<dbReference type="InterPro" id="IPR013083">
    <property type="entry name" value="Znf_RING/FYVE/PHD"/>
</dbReference>
<organism evidence="25 26">
    <name type="scientific">Pogonophryne albipinna</name>
    <dbReference type="NCBI Taxonomy" id="1090488"/>
    <lineage>
        <taxon>Eukaryota</taxon>
        <taxon>Metazoa</taxon>
        <taxon>Chordata</taxon>
        <taxon>Craniata</taxon>
        <taxon>Vertebrata</taxon>
        <taxon>Euteleostomi</taxon>
        <taxon>Actinopterygii</taxon>
        <taxon>Neopterygii</taxon>
        <taxon>Teleostei</taxon>
        <taxon>Neoteleostei</taxon>
        <taxon>Acanthomorphata</taxon>
        <taxon>Eupercaria</taxon>
        <taxon>Perciformes</taxon>
        <taxon>Notothenioidei</taxon>
        <taxon>Pogonophryne</taxon>
    </lineage>
</organism>
<dbReference type="CDD" id="cd15509">
    <property type="entry name" value="PHD1_KMT2C_like"/>
    <property type="match status" value="1"/>
</dbReference>
<feature type="compositionally biased region" description="Basic and acidic residues" evidence="19">
    <location>
        <begin position="2468"/>
        <end position="2487"/>
    </location>
</feature>
<dbReference type="SUPFAM" id="SSF82199">
    <property type="entry name" value="SET domain"/>
    <property type="match status" value="1"/>
</dbReference>
<keyword evidence="13" id="KW-0804">Transcription</keyword>
<feature type="region of interest" description="Disordered" evidence="19">
    <location>
        <begin position="3390"/>
        <end position="3414"/>
    </location>
</feature>
<dbReference type="InterPro" id="IPR002219">
    <property type="entry name" value="PKC_DAG/PE"/>
</dbReference>
<sequence length="5570" mass="615162">MAEPRHMSKTRSTGNIYNADTDFPPSKNFQPPTKLPTLQSVISMIRYHLEMGNGRVTTTMAAREVAKQVYTKYYHDTLFCVSLSTIQRKVERIWKQFSEGRKRYGQTGKEDSLAVQQYKELFHTKSELFDVFAHDPIRRQSLEKEWCVSMSEMEHKYYEDQKTERRMFCSKDILIETSEISCSSDEEKEGTPPKRMRRMSETDTQLQKEGEESEMQAEPKGRKKIFTDVAELDMDEDLLPQEFQHIRSSERKVWDEFYTTIANLSGKGLSISEASSAVIEVGNTMFGRSWKSAGECDEIFDKDTVPSTRSIRAALQQIEAQSLCLVVEKLEEEKGKMITHASDSTTKKSVGQFMVQGLHVGQDSPFPLPILPIHRESTEHIAMQVDMGFEILVLVRGVSVEDVYKLVDAHMTDSTEHNKGFSKLLAEMYNLETPAGQIFCGTHTTLGFSSAMNKVMWLVEADMKMEQVLQSFMVDLDVDSKNASVAGQALDMCLKLVAPEAAAVLIYHFGHLTEFLSQNPHINNRLACLVREVMELPYLKVVLVVFACLGVHLVEPFYARTIEKDATHTQLREFYKGLHTGLGEPISDNYTTFTTPEYPVVSDKLFSRVKKTYTEEVLNSVSDVAAEHLDEVKKLTDLMQPHLQTVLARQRRDYGIDEETFPMDYPVSEQASNIDYTPVHNIEMERQCGKVDYRLKKLGTLNAVKFSRQQPKKKREVELNWSKLMKTKFESGADQKQEMAQRKERKRLDMLDTLKSRGGPFTDSGEVEKFLVDESLNNNAKMQRMKLEVQFARESTTLLPKVDPIFRIQVTLPSGKRRMKTAQEFGDALMAERLCAFCYCGGRSLLGQGDLQVFNTTPKLEALFSHKGGEGSASESSDGEKTTQPKMAGETTSGQREKTNGSEGCEEEPDPASRFWDELSHVGLPQNLNVQSLFESGQCWAHQSCALWSEGVCEGEGQSLLNVDRAIDSGSTKHCAYCKRLGASVKCCAEGCAQLYHFPCAGAAGTFQDIRSLSLLCPEHIELAIHKFVDDVNCALCDSPGDLLDQLFCTSCGQHYHGMCLDMAVTPLRKAGWQCPECKICQTCKNPGEDTKMLVCDMCDKGYHTFCLQPAIDTLPTNGWRCKNCRVCIQCGTRTSGQWHHTSLLCESCVQNQDPALCCSMCACILDPEHHKDLLFCQTCKRWLHLECERQNSGQTDIQPREDYVCSNCKSPAAEQALQAEDMDTGPELSPQPASMHTDSETGLQLALKHTDLEPGTARSLEMHNDPKPELLAVPLHSDPEPDHATVQEERLATSAQKPAVEWSIRQINGELGLPVVAALPTLSLDGRLHWQQRMPFPVAMNGFIIGFSWQGDASPHGGFKDRLSDLLGADVEEQVTEPSVYKILTEFKQETEPAARTPLTSSESPSSSETPSQESFPALLSMEALQTQDATLQIKPAKTEACSEEGMADPSTKDFKAIISTTKEPSTASVPFTDQPMVVSLLQPLSMDVVRASFLESAPEELNKERVEGVFHMAETVEPSASSTPEEMYTTLESNLSFPGLPSEDKPLKTSVERLVEMVSSPCHSSPLARGTSPRELPHTQIVASMGDHSCVIPTTTTLIPLTPKIGMGKPAITKRKFSPGRPRVKQGAWSPHSSVSSPLSWSPDQQEGWDVPKTRQSSGSPSWSIRVVNTGSAEMAGQQLPSFVRWGVVLGRGSGFPGRRRPRGAGLSGRAGRGRARGKNGVSPGMNPGITTIETPYPVKDEEENAMHNTVVIFSSNDSFTLKQDMCVVCGSFGLGAEGRLLACAQCGQCYHPFCVGIKFNKVVLSKGWRCLECTVCEACGQATDPGRLLLCDDCDISYHTYCLDPPLQNVPKDSWKCKWCVSCTQCGATTPGLRCEWQNNYTQCAPCASLATCPICLLDYSEGTVIVQCRQCDRWFHASCQGLHSDDDVEKAADSCFDCTMCRSFKNTKVVTKARDTIEPVLMTQIVTKAKEMDLSRTYTQDGVCLTESGLCQLQSLSATASRRRKPKPKLKLKIINQNSVAVLQAPVDPLSELFRDEDIEDNREAELLDCEAKSDSSMEREPAEDDSKGADGSKKRKRKPYRPGIGGFMVRQRSRPGQGPGKAKRSLSRKDSTGSVSENTFGKDEGWSEALPDTPVDEMPPGPEVPEKIKKRYRKKKTKLEEAFPAYLQEAFFGKDLLDKSKQNRHQGGESGLLEEGQSQGERKNLPTSFLDPSSDPLLSASATSLQTRPAAAQTSEEPLVDLSDVLNSDADILGMLGKSSSDSAGLDIGPLADGSPLMLQSHGGRRTPRSLHEEHLDGILSPELDKMVTDELEGKDVEDLFTAVLSPNTSQPPPPQLPHPQGPGHLPATPGTSMPHPNTGNPMFPRMPMINGMMGPNQRFPTNPGAGPCIPDNFSPLNRMPFDDNPRDRQFNQMPREAQKARDNRAALRINKVQMSNETVKRHHPQQQPPEVFDPNIPLDTELLFKDPLKPKESEHEQEWKFRQQMRQKSKQQAKIEATQKLEQPLNSKDGFARPQLPGTPTSCAPEDVFLRPPPPPPSGSSSQPQSPQVFSPGSSSSRPSSPWDPYAKMVGTPRPPTLGPNACRRMSVESGKSPTNFMEQQDRGRPSPAHESFGSPTSMSSDPYAKPPDTPRPTSEMDPFLKPMGPPRASQAQGRPPMGSPGRDPYSRPMIRTEAYQRMAQNRMILSDPYSRPLLTPFPGSNESGSVPLFKTPMPPPQAQDPFNRPGQNPSDRFSQNLQNDPYAQHPHTPRPSGSDNFTSPPRMGQHHPQGHPFAQPGPMTQMSRNPYAHAPSTPRPDHFTYDPFAQPSGPIKSGGDPFSQSTGNQRSNELSGQPRPFCEPYARPPGTPRPHDNYGQPSNHQSSDPYSQAPSTPRPSGMNQFTHQSHPGQRMSPSHSMDPYAQPPGTPRPSMGERFSNQRGPMEQFTSTPSRPGSSDMFSQPGALRPMLNDPYAKPPGTPRPGPDVLSRQGPRQGLMGSQDMFSPPQGRLHEPFHHPGSQTPKHPGVSEDGFMQSPSRRPNQTPSHDPYEQAPMTPRPQSMEKMEIKDQSCVGNNGTGSQDLGQLSNNLHMPGAPIDAQGVALAESEERLRQRQRIRELILKQQQHRIAIRQERGPQDPIGNMNPGTPRPWPQEDHGQQGEMFNRPPPPYPGQGPMRGPMRFPGPFPGDQRVPFPNEGQLPRGPHPGDPNMRHQGPRFAFPPGVVGPHGAQEFFPRGQHPMQEIPPLMRRSMSTEMAKSMGGNPMGLPQHFPPRGMPVQQHNIMGQPFIELRHRAGEIRQRMQYPPGAMQGSNMDPMMQGQRLPGFPGGPDSRFPLNQGPRMLDPMASHSGHAQLSASMDNLHQHAQMSGNQALRQSLLMRSMSQPASNETLNMAASMMLTAPPAGHSEAASASGSENEEKLDAEESAVKDLEDVEVKDLVDADLENLNLDADDGKDLDLETNDLHLDDFLTSGKFDIIAYTDPDLDDIKKDLFNDELDLSDPMDDHADHTDLNKNSSTGTEASSSSASSKSEASGEQSSAEIKLEAPGGKDFASLAPGQQIKTEVKDCKKSPVAADQQPTGNTFPSNQQGMLSDSTPVLSSLLIKQQPEEQSLNPIGESVSQGGKLMPQLNQVTDTQHNSGLTDPNTEDEDSMSDFGLEHSGLTPAQQAALNQALGQQGQLHRPLLLEEQPLLLQDLLDQERQEQQQQRQMQAMIRQRSSDSFFPNIDFDAITDPIMKAKMVALKGINKVMVQNNMGMTPMAMNRFPPGPAPPPETPPLPPQVLGQDGKLTQVARPNPPSFGPGFVNNAQRAQYEEWLQETQQLLQMQQKFLEEKIGAHRKSKKALSAKQRTAKKAGREFPEEDTEQLKHVTEQQGVVQKQLEQIRKQQKEHAELIEEYRVKQQQNNMTPIMPGMHAMPGPVGMVPSGPPMNPIMQMPVHPGQPNPAQNMPNPPPGWHPGAPLPMAGPGIPPIMPPIMPPQVPVGNPGQPIQMPMGNIPQHPPLPVDPQAPPAPPGGVKPMQSGSMKFDDNNPFSEGFQERERRERLREQQERQRVQLMQEVERQRALKHRMEMEQQGMMGPDGNMAPLSQMPFFNAELPQDFMQPQRPPMQQQQQLAPMFPQQQGMQPGMGSPPGTFMQGERRAMMGNGMMPRDMGPGFGPDNLSLQAPNFPQGQPRPRQFSGPGMMLQMPGEGPPFGVDSSTPLPSNFPGSGQSLIQLYSNIIPDEKGKKKRNRKKKKDDDADSVKTPSTPHSDLTAPLTPCVSDTSSTPTRNTHLFGDQDLSRSPLLGSSTPSHSELERQLSGGHSGPLGLLSDMSRAQAQEHDRILSNIKLEQTDASECHGPRDGHISSGMSSVKQEGNKGSGSPFPAGQSPNKGEAGNELLKHLLKNKSTPPSGFSQQRLDESIRSEEEELADCKALLRQSSMDSNGAYSDGTQDFSGPVIPEQEKKKGRNKRAPKGGEKPASRYKKRKKEGDERQLMHSGPDTVMTQIKQQLSLLPLMEPLIGVNFAHFAPYGSSQLNGESLLAGTFGSASLDGVCDYYSQLAYKQSNLSNPPTPPASLPPTPPPVNRQKMINGFATTEELASKAAAMVSKGLVPKPLHVPFRTEEDLLARAIAQGPKTVDVPASLPTPPHNNQEELSNRGQEPCKERDTPDSFVPSSSPESVVGMEISRYPDLSLVKEEPLSPCLSPVLPMLPAPDGKGSEIKLQVIKTEPSAMFFGSPFGSMSNDSKLGLVSVAITMRPAAAENITGVVAAISDLLGVKIPSSYEVSSTPDRGPLSILAGQRMGPHGMEPRPSMLYHGQGDNGGMQGRMGHMMRHGGPQAMMHQQQAHHFRFHPNSPGAALARGPDQRMPGSPGCRPHWCCNCKVVVLGNGVQKSIKDLPAHMKESGGRFKSEDLVFCSHSCFLLYCSSTPVQSRSTTETKESVSLLPSCEQSESLSKTSHQYNNNMSSLDVHCLAQLQPKQSPPSTPPIPFPMAGGTSKMEMKSDAIKVTVKLKARQRSHDGWHQGKRQKGLRWRKWTVQVVVPRGNSQLTDEDKIDELLKKLGASLRPPVSLRDHRRCCFCHQFGDGITDGPARLLNLDLDVWVHLNCALWSTEVYETQAGALINVELAMRRGQTVRCAYCQQIGATSGCNRLRCTNVYHFTCALQAHCTFFKDKTMLCHAHRPRGTAGQALDHELRCFAVFRRVYVQRDEVRQIATAVRQPELGYTFRVGSLVLHAIGQLTPLQMAAFHSNTAIFPVGYETCRIYWSMRHGNHRCRYVCSVEDRENVPEFSIKVIEQGYKDLVLTDSSAKGVWDKVLGPVSEKRNEVGTLKLFPVYLKGEDLFGLTVPAVTKISESLPGVEACVRYSFRYGRHPLVELPLIFNPAGSARAQPRTSSPFTSLVIRPHAIAVSSSTARSNQNVAQGEGGAPPSKTAVMHPRSSQYRWMKSEWRANVYLARSRIQGLGLFAARDIEKQTMVIEYNGTVLRNEVAVSKEKIYKSQNRTVFMFRIDSEHVVDATRTGGLARYVNHSCAPNCVAEVVTFERGYKIIISCNRRVEKGEELCFDYQFDTVAGQNKIACLCGAPECRKWIN</sequence>
<feature type="compositionally biased region" description="Polar residues" evidence="19">
    <location>
        <begin position="3564"/>
        <end position="3581"/>
    </location>
</feature>
<feature type="compositionally biased region" description="Polar residues" evidence="19">
    <location>
        <begin position="2825"/>
        <end position="2838"/>
    </location>
</feature>
<keyword evidence="26" id="KW-1185">Reference proteome</keyword>
<dbReference type="InterPro" id="IPR003888">
    <property type="entry name" value="FYrich_N"/>
</dbReference>
<feature type="region of interest" description="Disordered" evidence="19">
    <location>
        <begin position="1697"/>
        <end position="1733"/>
    </location>
</feature>
<comment type="caution">
    <text evidence="25">The sequence shown here is derived from an EMBL/GenBank/DDBJ whole genome shotgun (WGS) entry which is preliminary data.</text>
</comment>
<evidence type="ECO:0000256" key="4">
    <source>
        <dbReference type="ARBA" id="ARBA00022603"/>
    </source>
</evidence>
<evidence type="ECO:0000259" key="23">
    <source>
        <dbReference type="PROSITE" id="PS50868"/>
    </source>
</evidence>
<evidence type="ECO:0000259" key="22">
    <source>
        <dbReference type="PROSITE" id="PS50280"/>
    </source>
</evidence>
<dbReference type="EC" id="2.1.1.364" evidence="15"/>
<feature type="domain" description="PHD-type" evidence="20">
    <location>
        <begin position="1766"/>
        <end position="1819"/>
    </location>
</feature>
<dbReference type="Proteomes" id="UP001219934">
    <property type="component" value="Unassembled WGS sequence"/>
</dbReference>
<dbReference type="Pfam" id="PF05965">
    <property type="entry name" value="FYRC"/>
    <property type="match status" value="1"/>
</dbReference>
<dbReference type="FunFam" id="3.30.40.10:FF:000002">
    <property type="entry name" value="Histone-lysine N-methyltransferase"/>
    <property type="match status" value="1"/>
</dbReference>
<feature type="compositionally biased region" description="Polar residues" evidence="19">
    <location>
        <begin position="884"/>
        <end position="894"/>
    </location>
</feature>
<evidence type="ECO:0000259" key="20">
    <source>
        <dbReference type="PROSITE" id="PS50016"/>
    </source>
</evidence>
<dbReference type="PANTHER" id="PTHR45888">
    <property type="entry name" value="HL01030P-RELATED"/>
    <property type="match status" value="1"/>
</dbReference>
<dbReference type="FunFam" id="3.30.40.10:FF:000080">
    <property type="entry name" value="Histone-lysine N-methyltransferase 2C"/>
    <property type="match status" value="1"/>
</dbReference>
<evidence type="ECO:0000256" key="17">
    <source>
        <dbReference type="PROSITE-ProRule" id="PRU00175"/>
    </source>
</evidence>
<gene>
    <name evidence="25" type="ORF">JOQ06_001839</name>
</gene>
<dbReference type="PROSITE" id="PS50089">
    <property type="entry name" value="ZF_RING_2"/>
    <property type="match status" value="1"/>
</dbReference>
<feature type="compositionally biased region" description="Low complexity" evidence="19">
    <location>
        <begin position="3391"/>
        <end position="3402"/>
    </location>
</feature>
<evidence type="ECO:0000313" key="25">
    <source>
        <dbReference type="EMBL" id="KAJ4937260.1"/>
    </source>
</evidence>
<feature type="compositionally biased region" description="Basic and acidic residues" evidence="19">
    <location>
        <begin position="2052"/>
        <end position="2077"/>
    </location>
</feature>
<feature type="compositionally biased region" description="Polar residues" evidence="19">
    <location>
        <begin position="4415"/>
        <end position="4428"/>
    </location>
</feature>
<feature type="region of interest" description="Disordered" evidence="19">
    <location>
        <begin position="4324"/>
        <end position="4399"/>
    </location>
</feature>
<feature type="compositionally biased region" description="Low complexity" evidence="19">
    <location>
        <begin position="3159"/>
        <end position="3169"/>
    </location>
</feature>
<feature type="region of interest" description="Disordered" evidence="19">
    <location>
        <begin position="4613"/>
        <end position="4654"/>
    </location>
</feature>
<feature type="region of interest" description="Disordered" evidence="19">
    <location>
        <begin position="3829"/>
        <end position="3855"/>
    </location>
</feature>
<feature type="region of interest" description="Disordered" evidence="19">
    <location>
        <begin position="4148"/>
        <end position="4302"/>
    </location>
</feature>
<feature type="compositionally biased region" description="Polar residues" evidence="19">
    <location>
        <begin position="3057"/>
        <end position="3075"/>
    </location>
</feature>
<dbReference type="InterPro" id="IPR003616">
    <property type="entry name" value="Post-SET_dom"/>
</dbReference>
<dbReference type="CDD" id="cd15513">
    <property type="entry name" value="PHD5_KMT2C_like"/>
    <property type="match status" value="1"/>
</dbReference>
<dbReference type="FunFam" id="3.30.40.10:FF:000095">
    <property type="entry name" value="Histone-lysine N-methyltransferase 2C"/>
    <property type="match status" value="1"/>
</dbReference>
<dbReference type="Pfam" id="PF00856">
    <property type="entry name" value="SET"/>
    <property type="match status" value="1"/>
</dbReference>
<dbReference type="InterPro" id="IPR011011">
    <property type="entry name" value="Znf_FYVE_PHD"/>
</dbReference>
<dbReference type="EMBL" id="JAPTMU010000010">
    <property type="protein sequence ID" value="KAJ4937260.1"/>
    <property type="molecule type" value="Genomic_DNA"/>
</dbReference>
<feature type="region of interest" description="Disordered" evidence="19">
    <location>
        <begin position="3488"/>
        <end position="3581"/>
    </location>
</feature>
<dbReference type="Gene3D" id="3.30.160.360">
    <property type="match status" value="1"/>
</dbReference>
<keyword evidence="10" id="KW-0862">Zinc</keyword>
<feature type="compositionally biased region" description="Basic and acidic residues" evidence="19">
    <location>
        <begin position="198"/>
        <end position="210"/>
    </location>
</feature>
<dbReference type="SUPFAM" id="SSF57903">
    <property type="entry name" value="FYVE/PHD zinc finger"/>
    <property type="match status" value="5"/>
</dbReference>
<evidence type="ECO:0000256" key="2">
    <source>
        <dbReference type="ARBA" id="ARBA00022481"/>
    </source>
</evidence>
<evidence type="ECO:0000259" key="24">
    <source>
        <dbReference type="PROSITE" id="PS51805"/>
    </source>
</evidence>
<feature type="region of interest" description="Disordered" evidence="19">
    <location>
        <begin position="2280"/>
        <end position="2309"/>
    </location>
</feature>
<dbReference type="SMART" id="SM00541">
    <property type="entry name" value="FYRN"/>
    <property type="match status" value="1"/>
</dbReference>
<evidence type="ECO:0000256" key="12">
    <source>
        <dbReference type="ARBA" id="ARBA00023015"/>
    </source>
</evidence>
<feature type="coiled-coil region" evidence="18">
    <location>
        <begin position="4028"/>
        <end position="4062"/>
    </location>
</feature>
<feature type="domain" description="PHD-type" evidence="24">
    <location>
        <begin position="918"/>
        <end position="1021"/>
    </location>
</feature>
<comment type="catalytic activity">
    <reaction evidence="16">
        <text>L-lysyl(4)-[histone H3] + S-adenosyl-L-methionine = N(6)-methyl-L-lysyl(4)-[histone H3] + S-adenosyl-L-homocysteine + H(+)</text>
        <dbReference type="Rhea" id="RHEA:60264"/>
        <dbReference type="Rhea" id="RHEA-COMP:15543"/>
        <dbReference type="Rhea" id="RHEA-COMP:15547"/>
        <dbReference type="ChEBI" id="CHEBI:15378"/>
        <dbReference type="ChEBI" id="CHEBI:29969"/>
        <dbReference type="ChEBI" id="CHEBI:57856"/>
        <dbReference type="ChEBI" id="CHEBI:59789"/>
        <dbReference type="ChEBI" id="CHEBI:61929"/>
        <dbReference type="EC" id="2.1.1.364"/>
    </reaction>
    <physiologicalReaction direction="left-to-right" evidence="16">
        <dbReference type="Rhea" id="RHEA:60265"/>
    </physiologicalReaction>
</comment>
<feature type="domain" description="PHD-type" evidence="20">
    <location>
        <begin position="1816"/>
        <end position="1866"/>
    </location>
</feature>
<feature type="compositionally biased region" description="Low complexity" evidence="19">
    <location>
        <begin position="2545"/>
        <end position="2567"/>
    </location>
</feature>
<dbReference type="InterPro" id="IPR001214">
    <property type="entry name" value="SET_dom"/>
</dbReference>
<feature type="compositionally biased region" description="Low complexity" evidence="19">
    <location>
        <begin position="4645"/>
        <end position="4654"/>
    </location>
</feature>
<feature type="region of interest" description="Disordered" evidence="19">
    <location>
        <begin position="3309"/>
        <end position="3339"/>
    </location>
</feature>
<feature type="region of interest" description="Disordered" evidence="19">
    <location>
        <begin position="2441"/>
        <end position="2678"/>
    </location>
</feature>
<feature type="domain" description="Post-SET" evidence="23">
    <location>
        <begin position="5554"/>
        <end position="5570"/>
    </location>
</feature>
<evidence type="ECO:0000256" key="10">
    <source>
        <dbReference type="ARBA" id="ARBA00022833"/>
    </source>
</evidence>
<keyword evidence="4" id="KW-0489">Methyltransferase</keyword>
<feature type="region of interest" description="Disordered" evidence="19">
    <location>
        <begin position="3622"/>
        <end position="3647"/>
    </location>
</feature>
<dbReference type="InterPro" id="IPR001965">
    <property type="entry name" value="Znf_PHD"/>
</dbReference>
<feature type="coiled-coil region" evidence="18">
    <location>
        <begin position="3865"/>
        <end position="3892"/>
    </location>
</feature>
<feature type="compositionally biased region" description="Basic residues" evidence="19">
    <location>
        <begin position="1614"/>
        <end position="1626"/>
    </location>
</feature>
<keyword evidence="11" id="KW-0156">Chromatin regulator</keyword>
<dbReference type="GO" id="GO:0044666">
    <property type="term" value="C:MLL3/4 complex"/>
    <property type="evidence" value="ECO:0007669"/>
    <property type="project" value="InterPro"/>
</dbReference>
<feature type="compositionally biased region" description="Basic and acidic residues" evidence="19">
    <location>
        <begin position="3490"/>
        <end position="3499"/>
    </location>
</feature>
<feature type="region of interest" description="Disordered" evidence="19">
    <location>
        <begin position="180"/>
        <end position="220"/>
    </location>
</feature>
<dbReference type="CDD" id="cd15594">
    <property type="entry name" value="PHD2_KMT2C"/>
    <property type="match status" value="1"/>
</dbReference>
<dbReference type="CDD" id="cd15511">
    <property type="entry name" value="PHD3_KMT2C"/>
    <property type="match status" value="1"/>
</dbReference>
<feature type="compositionally biased region" description="Polar residues" evidence="19">
    <location>
        <begin position="5391"/>
        <end position="5400"/>
    </location>
</feature>
<evidence type="ECO:0000256" key="19">
    <source>
        <dbReference type="SAM" id="MobiDB-lite"/>
    </source>
</evidence>
<name>A0AAD6B4R8_9TELE</name>
<feature type="region of interest" description="Disordered" evidence="19">
    <location>
        <begin position="3116"/>
        <end position="3201"/>
    </location>
</feature>
<feature type="domain" description="PHD-type" evidence="20">
    <location>
        <begin position="1893"/>
        <end position="1948"/>
    </location>
</feature>
<dbReference type="SMART" id="SM00317">
    <property type="entry name" value="SET"/>
    <property type="match status" value="1"/>
</dbReference>
<feature type="domain" description="SET" evidence="22">
    <location>
        <begin position="5430"/>
        <end position="5546"/>
    </location>
</feature>
<feature type="compositionally biased region" description="Low complexity" evidence="19">
    <location>
        <begin position="3503"/>
        <end position="3528"/>
    </location>
</feature>
<dbReference type="Pfam" id="PF13771">
    <property type="entry name" value="zf-HC5HC2H"/>
    <property type="match status" value="2"/>
</dbReference>
<keyword evidence="14" id="KW-0539">Nucleus</keyword>
<feature type="region of interest" description="Disordered" evidence="19">
    <location>
        <begin position="1614"/>
        <end position="1664"/>
    </location>
</feature>
<dbReference type="Gene3D" id="3.30.40.10">
    <property type="entry name" value="Zinc/RING finger domain, C3HC4 (zinc finger)"/>
    <property type="match status" value="5"/>
</dbReference>
<keyword evidence="12" id="KW-0805">Transcription regulation</keyword>
<comment type="subcellular location">
    <subcellularLocation>
        <location evidence="1">Nucleus</location>
    </subcellularLocation>
</comment>
<feature type="domain" description="PHD-type" evidence="20">
    <location>
        <begin position="1143"/>
        <end position="1212"/>
    </location>
</feature>
<keyword evidence="3" id="KW-0597">Phosphoprotein</keyword>
<feature type="compositionally biased region" description="Polar residues" evidence="19">
    <location>
        <begin position="2355"/>
        <end position="2366"/>
    </location>
</feature>
<dbReference type="GO" id="GO:0045944">
    <property type="term" value="P:positive regulation of transcription by RNA polymerase II"/>
    <property type="evidence" value="ECO:0007669"/>
    <property type="project" value="TreeGrafter"/>
</dbReference>
<keyword evidence="18" id="KW-0175">Coiled coil</keyword>
<dbReference type="SMART" id="SM00542">
    <property type="entry name" value="FYRC"/>
    <property type="match status" value="1"/>
</dbReference>
<evidence type="ECO:0000256" key="15">
    <source>
        <dbReference type="ARBA" id="ARBA00023620"/>
    </source>
</evidence>
<dbReference type="PROSITE" id="PS51543">
    <property type="entry name" value="FYRC"/>
    <property type="match status" value="1"/>
</dbReference>
<dbReference type="InterPro" id="IPR046341">
    <property type="entry name" value="SET_dom_sf"/>
</dbReference>
<dbReference type="InterPro" id="IPR047004">
    <property type="entry name" value="KMT2C_PHD2"/>
</dbReference>
<feature type="compositionally biased region" description="Basic and acidic residues" evidence="19">
    <location>
        <begin position="3843"/>
        <end position="3855"/>
    </location>
</feature>
<feature type="compositionally biased region" description="Basic and acidic residues" evidence="19">
    <location>
        <begin position="2295"/>
        <end position="2309"/>
    </location>
</feature>
<dbReference type="FunFam" id="3.30.160.360:FF:000001">
    <property type="entry name" value="Histone-lysine N-methyltransferase"/>
    <property type="match status" value="1"/>
</dbReference>
<keyword evidence="2" id="KW-0488">Methylation</keyword>
<feature type="compositionally biased region" description="Polar residues" evidence="19">
    <location>
        <begin position="3020"/>
        <end position="3031"/>
    </location>
</feature>
<feature type="compositionally biased region" description="Polar residues" evidence="19">
    <location>
        <begin position="4188"/>
        <end position="4209"/>
    </location>
</feature>
<evidence type="ECO:0000313" key="26">
    <source>
        <dbReference type="Proteomes" id="UP001219934"/>
    </source>
</evidence>
<feature type="compositionally biased region" description="Polar residues" evidence="19">
    <location>
        <begin position="4152"/>
        <end position="4161"/>
    </location>
</feature>
<feature type="domain" description="PHD-type" evidence="24">
    <location>
        <begin position="5052"/>
        <end position="5160"/>
    </location>
</feature>
<dbReference type="GO" id="GO:0140945">
    <property type="term" value="F:histone H3K4 monomethyltransferase activity"/>
    <property type="evidence" value="ECO:0007669"/>
    <property type="project" value="UniProtKB-EC"/>
</dbReference>
<reference evidence="25" key="1">
    <citation type="submission" date="2022-11" db="EMBL/GenBank/DDBJ databases">
        <title>Chromosome-level genome of Pogonophryne albipinna.</title>
        <authorList>
            <person name="Jo E."/>
        </authorList>
    </citation>
    <scope>NUCLEOTIDE SEQUENCE</scope>
    <source>
        <strain evidence="25">SGF0006</strain>
        <tissue evidence="25">Muscle</tissue>
    </source>
</reference>
<feature type="compositionally biased region" description="Polar residues" evidence="19">
    <location>
        <begin position="2596"/>
        <end position="2605"/>
    </location>
</feature>
<feature type="domain" description="PHD-type" evidence="20">
    <location>
        <begin position="1031"/>
        <end position="1081"/>
    </location>
</feature>
<feature type="compositionally biased region" description="Basic residues" evidence="19">
    <location>
        <begin position="3829"/>
        <end position="3842"/>
    </location>
</feature>
<dbReference type="PROSITE" id="PS51805">
    <property type="entry name" value="EPHD"/>
    <property type="match status" value="2"/>
</dbReference>
<feature type="compositionally biased region" description="Polar residues" evidence="19">
    <location>
        <begin position="2732"/>
        <end position="2748"/>
    </location>
</feature>
<dbReference type="SMART" id="SM00109">
    <property type="entry name" value="C1"/>
    <property type="match status" value="2"/>
</dbReference>
<dbReference type="Gene3D" id="2.170.270.10">
    <property type="entry name" value="SET domain"/>
    <property type="match status" value="1"/>
</dbReference>
<feature type="compositionally biased region" description="Low complexity" evidence="19">
    <location>
        <begin position="2196"/>
        <end position="2230"/>
    </location>
</feature>
<dbReference type="PROSITE" id="PS50016">
    <property type="entry name" value="ZF_PHD_2"/>
    <property type="match status" value="6"/>
</dbReference>
<feature type="compositionally biased region" description="Pro residues" evidence="19">
    <location>
        <begin position="2335"/>
        <end position="2346"/>
    </location>
</feature>
<evidence type="ECO:0000256" key="1">
    <source>
        <dbReference type="ARBA" id="ARBA00004123"/>
    </source>
</evidence>
<evidence type="ECO:0000256" key="7">
    <source>
        <dbReference type="ARBA" id="ARBA00022723"/>
    </source>
</evidence>
<feature type="compositionally biased region" description="Polar residues" evidence="19">
    <location>
        <begin position="3622"/>
        <end position="3632"/>
    </location>
</feature>
<protein>
    <recommendedName>
        <fullName evidence="15">[histone H3]-lysine(4) N-methyltransferase</fullName>
        <ecNumber evidence="15">2.1.1.364</ecNumber>
    </recommendedName>
</protein>
<evidence type="ECO:0000256" key="18">
    <source>
        <dbReference type="SAM" id="Coils"/>
    </source>
</evidence>
<evidence type="ECO:0000256" key="13">
    <source>
        <dbReference type="ARBA" id="ARBA00023163"/>
    </source>
</evidence>
<feature type="compositionally biased region" description="Basic and acidic residues" evidence="19">
    <location>
        <begin position="4626"/>
        <end position="4644"/>
    </location>
</feature>
<keyword evidence="7" id="KW-0479">Metal-binding</keyword>